<dbReference type="Proteomes" id="UP001172101">
    <property type="component" value="Unassembled WGS sequence"/>
</dbReference>
<comment type="caution">
    <text evidence="2">The sequence shown here is derived from an EMBL/GenBank/DDBJ whole genome shotgun (WGS) entry which is preliminary data.</text>
</comment>
<dbReference type="AlphaFoldDB" id="A0AA40AKI7"/>
<gene>
    <name evidence="2" type="ORF">B0T26DRAFT_751578</name>
</gene>
<name>A0AA40AKI7_9PEZI</name>
<sequence>MDQRETGAPADSTRRRRLASTSPAAKESVEPHLSAWTGASRTPYFCTLKEEPVRVRNGVAKSAAILPRDRNADRGESPAYDYQLSISTTPAIDLPCDVGEPGVELTSVCFIDLVFQFPTFDTQLSRQEFVLDWVVSSASDNTSLLRIV</sequence>
<dbReference type="GeneID" id="85328663"/>
<feature type="region of interest" description="Disordered" evidence="1">
    <location>
        <begin position="1"/>
        <end position="34"/>
    </location>
</feature>
<organism evidence="2 3">
    <name type="scientific">Lasiosphaeria miniovina</name>
    <dbReference type="NCBI Taxonomy" id="1954250"/>
    <lineage>
        <taxon>Eukaryota</taxon>
        <taxon>Fungi</taxon>
        <taxon>Dikarya</taxon>
        <taxon>Ascomycota</taxon>
        <taxon>Pezizomycotina</taxon>
        <taxon>Sordariomycetes</taxon>
        <taxon>Sordariomycetidae</taxon>
        <taxon>Sordariales</taxon>
        <taxon>Lasiosphaeriaceae</taxon>
        <taxon>Lasiosphaeria</taxon>
    </lineage>
</organism>
<proteinExistence type="predicted"/>
<evidence type="ECO:0000256" key="1">
    <source>
        <dbReference type="SAM" id="MobiDB-lite"/>
    </source>
</evidence>
<protein>
    <submittedName>
        <fullName evidence="2">Uncharacterized protein</fullName>
    </submittedName>
</protein>
<dbReference type="EMBL" id="JAUIRO010000004">
    <property type="protein sequence ID" value="KAK0717536.1"/>
    <property type="molecule type" value="Genomic_DNA"/>
</dbReference>
<keyword evidence="3" id="KW-1185">Reference proteome</keyword>
<dbReference type="RefSeq" id="XP_060296329.1">
    <property type="nucleotide sequence ID" value="XM_060445393.1"/>
</dbReference>
<reference evidence="2" key="1">
    <citation type="submission" date="2023-06" db="EMBL/GenBank/DDBJ databases">
        <title>Genome-scale phylogeny and comparative genomics of the fungal order Sordariales.</title>
        <authorList>
            <consortium name="Lawrence Berkeley National Laboratory"/>
            <person name="Hensen N."/>
            <person name="Bonometti L."/>
            <person name="Westerberg I."/>
            <person name="Brannstrom I.O."/>
            <person name="Guillou S."/>
            <person name="Cros-Aarteil S."/>
            <person name="Calhoun S."/>
            <person name="Haridas S."/>
            <person name="Kuo A."/>
            <person name="Mondo S."/>
            <person name="Pangilinan J."/>
            <person name="Riley R."/>
            <person name="LaButti K."/>
            <person name="Andreopoulos B."/>
            <person name="Lipzen A."/>
            <person name="Chen C."/>
            <person name="Yanf M."/>
            <person name="Daum C."/>
            <person name="Ng V."/>
            <person name="Clum A."/>
            <person name="Steindorff A."/>
            <person name="Ohm R."/>
            <person name="Martin F."/>
            <person name="Silar P."/>
            <person name="Natvig D."/>
            <person name="Lalanne C."/>
            <person name="Gautier V."/>
            <person name="Ament-velasquez S.L."/>
            <person name="Kruys A."/>
            <person name="Hutchinson M.I."/>
            <person name="Powell A.J."/>
            <person name="Barry K."/>
            <person name="Miller A.N."/>
            <person name="Grigoriev I.V."/>
            <person name="Debuchy R."/>
            <person name="Gladieux P."/>
            <person name="Thoren M.H."/>
            <person name="Johannesson H."/>
        </authorList>
    </citation>
    <scope>NUCLEOTIDE SEQUENCE</scope>
    <source>
        <strain evidence="2">SMH2392-1A</strain>
    </source>
</reference>
<evidence type="ECO:0000313" key="3">
    <source>
        <dbReference type="Proteomes" id="UP001172101"/>
    </source>
</evidence>
<accession>A0AA40AKI7</accession>
<evidence type="ECO:0000313" key="2">
    <source>
        <dbReference type="EMBL" id="KAK0717536.1"/>
    </source>
</evidence>